<evidence type="ECO:0000313" key="14">
    <source>
        <dbReference type="Proteomes" id="UP001058124"/>
    </source>
</evidence>
<evidence type="ECO:0000259" key="11">
    <source>
        <dbReference type="Pfam" id="PF01266"/>
    </source>
</evidence>
<feature type="region of interest" description="FAD-dependent cmnm(5)s(2)U34 oxidoreductase" evidence="10">
    <location>
        <begin position="273"/>
        <end position="676"/>
    </location>
</feature>
<dbReference type="SUPFAM" id="SSF51905">
    <property type="entry name" value="FAD/NAD(P)-binding domain"/>
    <property type="match status" value="1"/>
</dbReference>
<dbReference type="NCBIfam" id="NF002484">
    <property type="entry name" value="PRK01747.1-5"/>
    <property type="match status" value="1"/>
</dbReference>
<keyword evidence="5 10" id="KW-0949">S-adenosyl-L-methionine</keyword>
<dbReference type="EMBL" id="BRLH01000010">
    <property type="protein sequence ID" value="GKX56988.1"/>
    <property type="molecule type" value="Genomic_DNA"/>
</dbReference>
<evidence type="ECO:0000256" key="1">
    <source>
        <dbReference type="ARBA" id="ARBA00022490"/>
    </source>
</evidence>
<gene>
    <name evidence="10 13" type="primary">mnmC</name>
    <name evidence="13" type="ORF">SOASR030_31000</name>
</gene>
<dbReference type="EC" id="1.5.-.-" evidence="10"/>
<dbReference type="InterPro" id="IPR023032">
    <property type="entry name" value="tRNA_MAMT_biosynth_bifunc_MnmC"/>
</dbReference>
<dbReference type="PANTHER" id="PTHR13847:SF283">
    <property type="entry name" value="TRNA 5-METHYLAMINOMETHYL-2-THIOURIDINE BIOSYNTHESIS BIFUNCTIONAL PROTEIN MNMC"/>
    <property type="match status" value="1"/>
</dbReference>
<keyword evidence="8 10" id="KW-0560">Oxidoreductase</keyword>
<reference evidence="13" key="1">
    <citation type="submission" date="2022-06" db="EMBL/GenBank/DDBJ databases">
        <title>Draft genome sequences of Leminorella grimontii str. JCM5902.</title>
        <authorList>
            <person name="Wakabayashi Y."/>
            <person name="Kojima K."/>
        </authorList>
    </citation>
    <scope>NUCLEOTIDE SEQUENCE</scope>
    <source>
        <strain evidence="13">JCM 5902</strain>
    </source>
</reference>
<dbReference type="NCBIfam" id="NF002482">
    <property type="entry name" value="PRK01747.1-3"/>
    <property type="match status" value="1"/>
</dbReference>
<dbReference type="NCBIfam" id="TIGR03197">
    <property type="entry name" value="MnmC_Cterm"/>
    <property type="match status" value="1"/>
</dbReference>
<dbReference type="InterPro" id="IPR008471">
    <property type="entry name" value="MnmC-like_methylTransf"/>
</dbReference>
<keyword evidence="4 10" id="KW-0808">Transferase</keyword>
<name>A0AAV5N688_9GAMM</name>
<evidence type="ECO:0000256" key="4">
    <source>
        <dbReference type="ARBA" id="ARBA00022679"/>
    </source>
</evidence>
<proteinExistence type="inferred from homology"/>
<evidence type="ECO:0000256" key="9">
    <source>
        <dbReference type="ARBA" id="ARBA00023268"/>
    </source>
</evidence>
<comment type="subcellular location">
    <subcellularLocation>
        <location evidence="10">Cytoplasm</location>
    </subcellularLocation>
</comment>
<dbReference type="GO" id="GO:0050660">
    <property type="term" value="F:flavin adenine dinucleotide binding"/>
    <property type="evidence" value="ECO:0007669"/>
    <property type="project" value="UniProtKB-UniRule"/>
</dbReference>
<dbReference type="Gene3D" id="3.50.50.60">
    <property type="entry name" value="FAD/NAD(P)-binding domain"/>
    <property type="match status" value="1"/>
</dbReference>
<keyword evidence="1 10" id="KW-0963">Cytoplasm</keyword>
<dbReference type="InterPro" id="IPR029063">
    <property type="entry name" value="SAM-dependent_MTases_sf"/>
</dbReference>
<protein>
    <recommendedName>
        <fullName evidence="10">tRNA 5-methylaminomethyl-2-thiouridine biosynthesis bifunctional protein MnmC</fullName>
        <shortName evidence="10">tRNA mnm(5)s(2)U biosynthesis bifunctional protein</shortName>
    </recommendedName>
    <domain>
        <recommendedName>
            <fullName evidence="10">tRNA (mnm(5)s(2)U34)-methyltransferase</fullName>
            <ecNumber evidence="10">2.1.1.61</ecNumber>
        </recommendedName>
    </domain>
    <domain>
        <recommendedName>
            <fullName evidence="10">FAD-dependent cmnm(5)s(2)U34 oxidoreductase</fullName>
            <ecNumber evidence="10">1.5.-.-</ecNumber>
        </recommendedName>
    </domain>
</protein>
<comment type="function">
    <text evidence="10">Catalyzes the last two steps in the biosynthesis of 5-methylaminomethyl-2-thiouridine (mnm(5)s(2)U) at the wobble position (U34) in tRNA. Catalyzes the FAD-dependent demodification of cmnm(5)s(2)U34 to nm(5)s(2)U34, followed by the transfer of a methyl group from S-adenosyl-L-methionine to nm(5)s(2)U34, to form mnm(5)s(2)U34.</text>
</comment>
<comment type="caution">
    <text evidence="13">The sequence shown here is derived from an EMBL/GenBank/DDBJ whole genome shotgun (WGS) entry which is preliminary data.</text>
</comment>
<dbReference type="Pfam" id="PF01266">
    <property type="entry name" value="DAO"/>
    <property type="match status" value="1"/>
</dbReference>
<feature type="domain" description="FAD dependent oxidoreductase" evidence="11">
    <location>
        <begin position="269"/>
        <end position="641"/>
    </location>
</feature>
<dbReference type="Pfam" id="PF05430">
    <property type="entry name" value="Methyltransf_30"/>
    <property type="match status" value="1"/>
</dbReference>
<dbReference type="GO" id="GO:0016645">
    <property type="term" value="F:oxidoreductase activity, acting on the CH-NH group of donors"/>
    <property type="evidence" value="ECO:0007669"/>
    <property type="project" value="InterPro"/>
</dbReference>
<comment type="cofactor">
    <cofactor evidence="10">
        <name>FAD</name>
        <dbReference type="ChEBI" id="CHEBI:57692"/>
    </cofactor>
</comment>
<dbReference type="InterPro" id="IPR036188">
    <property type="entry name" value="FAD/NAD-bd_sf"/>
</dbReference>
<evidence type="ECO:0000313" key="13">
    <source>
        <dbReference type="EMBL" id="GKX56988.1"/>
    </source>
</evidence>
<evidence type="ECO:0000256" key="2">
    <source>
        <dbReference type="ARBA" id="ARBA00022603"/>
    </source>
</evidence>
<feature type="domain" description="MnmC-like methyltransferase" evidence="12">
    <location>
        <begin position="119"/>
        <end position="243"/>
    </location>
</feature>
<dbReference type="GO" id="GO:0002098">
    <property type="term" value="P:tRNA wobble uridine modification"/>
    <property type="evidence" value="ECO:0007669"/>
    <property type="project" value="TreeGrafter"/>
</dbReference>
<dbReference type="PANTHER" id="PTHR13847">
    <property type="entry name" value="SARCOSINE DEHYDROGENASE-RELATED"/>
    <property type="match status" value="1"/>
</dbReference>
<evidence type="ECO:0000256" key="7">
    <source>
        <dbReference type="ARBA" id="ARBA00022827"/>
    </source>
</evidence>
<dbReference type="GO" id="GO:0032259">
    <property type="term" value="P:methylation"/>
    <property type="evidence" value="ECO:0007669"/>
    <property type="project" value="UniProtKB-KW"/>
</dbReference>
<evidence type="ECO:0000256" key="10">
    <source>
        <dbReference type="HAMAP-Rule" id="MF_01102"/>
    </source>
</evidence>
<dbReference type="InterPro" id="IPR047785">
    <property type="entry name" value="tRNA_MNMC2"/>
</dbReference>
<dbReference type="NCBIfam" id="NF033855">
    <property type="entry name" value="tRNA_MNMC2"/>
    <property type="match status" value="1"/>
</dbReference>
<comment type="similarity">
    <text evidence="10">In the C-terminal section; belongs to the DAO family.</text>
</comment>
<sequence length="676" mass="75453">MNAPPIKHASLEWNEQGTPVSRAFDDVYFSNQDGPEETHYVFLTGNGLPERFAKHSARRFTVAETGFGTGLNFLTLWQAFRQFRDTNPDAPLAALHFISFEKFPLSLRDLEEVHRAWPQYFELCKELQRAWPPALPGCHRLLLDDERVTLDLWFGDVNEVLPTLGDGVQEQVDAWFLDGFAPSKNPQMWTPLLFDSMVRMAAPSGTFATFTAAGFVRRGLQQAGFDVSRIKGFGQKREMLVGIRRSELPVPLRDERPWYRTPKAEGSDDVAIIGGGIASAMAALALLRRGALVTLYCADDEPAQNASGNAQGALYPLLAKQASALSDVFTHAFIFARRRYDALLLQGIDFEHQWCGVTQLGYDEKSRQKVANMLASAPLPELARAVTQEEAEALCGLPTGCGGIHYPQGGWLSPRRLTQRAIEEAQKRGMSAHYQRRLTSLTQSGDGWKLRFENGDVVRHKTVILANGHRLPDFNQTASLALTPVRGQVSQIPTSNELRRLQQVICYDGYMTPVDAEGRFHCIGASYRRDEQNTDYREEEQQENRQRLIRCLPNVEWPTRVDVSAGLARCGVRSAVRDHLPMVGAVPDTERLLNDYQNLHEKIRRKEDVNAAPVWRGLYMLGGLGSRGLCSAPLMAETLASQIFGEPLPLSADLASALNPNRLWVRKLLKGTAISG</sequence>
<feature type="region of interest" description="tRNA (mnm(5)s(2)U34)-methyltransferase" evidence="10">
    <location>
        <begin position="1"/>
        <end position="245"/>
    </location>
</feature>
<keyword evidence="14" id="KW-1185">Reference proteome</keyword>
<dbReference type="AlphaFoldDB" id="A0AAV5N688"/>
<dbReference type="InterPro" id="IPR006076">
    <property type="entry name" value="FAD-dep_OxRdtase"/>
</dbReference>
<evidence type="ECO:0000256" key="6">
    <source>
        <dbReference type="ARBA" id="ARBA00022694"/>
    </source>
</evidence>
<evidence type="ECO:0000256" key="8">
    <source>
        <dbReference type="ARBA" id="ARBA00023002"/>
    </source>
</evidence>
<dbReference type="SUPFAM" id="SSF54373">
    <property type="entry name" value="FAD-linked reductases, C-terminal domain"/>
    <property type="match status" value="1"/>
</dbReference>
<organism evidence="13 14">
    <name type="scientific">Leminorella grimontii</name>
    <dbReference type="NCBI Taxonomy" id="82981"/>
    <lineage>
        <taxon>Bacteria</taxon>
        <taxon>Pseudomonadati</taxon>
        <taxon>Pseudomonadota</taxon>
        <taxon>Gammaproteobacteria</taxon>
        <taxon>Enterobacterales</taxon>
        <taxon>Budviciaceae</taxon>
        <taxon>Leminorella</taxon>
    </lineage>
</organism>
<dbReference type="GO" id="GO:0005737">
    <property type="term" value="C:cytoplasm"/>
    <property type="evidence" value="ECO:0007669"/>
    <property type="project" value="UniProtKB-SubCell"/>
</dbReference>
<evidence type="ECO:0000256" key="3">
    <source>
        <dbReference type="ARBA" id="ARBA00022630"/>
    </source>
</evidence>
<comment type="catalytic activity">
    <reaction evidence="10">
        <text>5-aminomethyl-2-thiouridine(34) in tRNA + S-adenosyl-L-methionine = 5-methylaminomethyl-2-thiouridine(34) in tRNA + S-adenosyl-L-homocysteine + H(+)</text>
        <dbReference type="Rhea" id="RHEA:19569"/>
        <dbReference type="Rhea" id="RHEA-COMP:10195"/>
        <dbReference type="Rhea" id="RHEA-COMP:10197"/>
        <dbReference type="ChEBI" id="CHEBI:15378"/>
        <dbReference type="ChEBI" id="CHEBI:57856"/>
        <dbReference type="ChEBI" id="CHEBI:59789"/>
        <dbReference type="ChEBI" id="CHEBI:74454"/>
        <dbReference type="ChEBI" id="CHEBI:74455"/>
        <dbReference type="EC" id="2.1.1.61"/>
    </reaction>
</comment>
<keyword evidence="2 10" id="KW-0489">Methyltransferase</keyword>
<dbReference type="EC" id="2.1.1.61" evidence="10"/>
<dbReference type="RefSeq" id="WP_027275202.1">
    <property type="nucleotide sequence ID" value="NZ_BRLH01000010.1"/>
</dbReference>
<dbReference type="Gene3D" id="3.40.50.150">
    <property type="entry name" value="Vaccinia Virus protein VP39"/>
    <property type="match status" value="1"/>
</dbReference>
<dbReference type="HAMAP" id="MF_01102">
    <property type="entry name" value="MnmC"/>
    <property type="match status" value="1"/>
</dbReference>
<keyword evidence="9 10" id="KW-0511">Multifunctional enzyme</keyword>
<keyword evidence="6 10" id="KW-0819">tRNA processing</keyword>
<keyword evidence="7 10" id="KW-0274">FAD</keyword>
<keyword evidence="3 10" id="KW-0285">Flavoprotein</keyword>
<dbReference type="Proteomes" id="UP001058124">
    <property type="component" value="Unassembled WGS sequence"/>
</dbReference>
<dbReference type="GO" id="GO:0004808">
    <property type="term" value="F:tRNA (5-methylaminomethyl-2-thiouridylate)(34)-methyltransferase activity"/>
    <property type="evidence" value="ECO:0007669"/>
    <property type="project" value="UniProtKB-EC"/>
</dbReference>
<evidence type="ECO:0000259" key="12">
    <source>
        <dbReference type="Pfam" id="PF05430"/>
    </source>
</evidence>
<dbReference type="NCBIfam" id="NF002481">
    <property type="entry name" value="PRK01747.1-2"/>
    <property type="match status" value="1"/>
</dbReference>
<dbReference type="FunFam" id="3.40.50.150:FF:000107">
    <property type="entry name" value="tRNA 5-methylaminomethyl-2-thiouridine biosynthesis bifunctional protein MnmC"/>
    <property type="match status" value="1"/>
</dbReference>
<dbReference type="InterPro" id="IPR017610">
    <property type="entry name" value="tRNA_S-uridine_synth_MnmC_C"/>
</dbReference>
<dbReference type="Gene3D" id="3.30.9.10">
    <property type="entry name" value="D-Amino Acid Oxidase, subunit A, domain 2"/>
    <property type="match status" value="1"/>
</dbReference>
<evidence type="ECO:0000256" key="5">
    <source>
        <dbReference type="ARBA" id="ARBA00022691"/>
    </source>
</evidence>
<accession>A0AAV5N688</accession>
<comment type="similarity">
    <text evidence="10">In the N-terminal section; belongs to the methyltransferase superfamily. tRNA (mnm(5)s(2)U34)-methyltransferase family.</text>
</comment>